<dbReference type="Pfam" id="PF02135">
    <property type="entry name" value="zf-TAZ"/>
    <property type="match status" value="1"/>
</dbReference>
<dbReference type="Pfam" id="PF00651">
    <property type="entry name" value="BTB"/>
    <property type="match status" value="1"/>
</dbReference>
<reference evidence="8 9" key="1">
    <citation type="submission" date="2024-01" db="EMBL/GenBank/DDBJ databases">
        <title>The complete chloroplast genome sequence of Lithospermum erythrorhizon: insights into the phylogenetic relationship among Boraginaceae species and the maternal lineages of purple gromwells.</title>
        <authorList>
            <person name="Okada T."/>
            <person name="Watanabe K."/>
        </authorList>
    </citation>
    <scope>NUCLEOTIDE SEQUENCE [LARGE SCALE GENOMIC DNA]</scope>
</reference>
<evidence type="ECO:0000256" key="3">
    <source>
        <dbReference type="ARBA" id="ARBA00022771"/>
    </source>
</evidence>
<evidence type="ECO:0000256" key="1">
    <source>
        <dbReference type="ARBA" id="ARBA00004906"/>
    </source>
</evidence>
<accession>A0AAV3Q5P4</accession>
<dbReference type="SUPFAM" id="SSF57933">
    <property type="entry name" value="TAZ domain"/>
    <property type="match status" value="1"/>
</dbReference>
<dbReference type="FunFam" id="1.20.1020.10:FF:000004">
    <property type="entry name" value="BTB/POZ and TAZ domain-containing protein 2"/>
    <property type="match status" value="1"/>
</dbReference>
<name>A0AAV3Q5P4_LITER</name>
<dbReference type="EMBL" id="BAABME010019614">
    <property type="protein sequence ID" value="GAA0157788.1"/>
    <property type="molecule type" value="Genomic_DNA"/>
</dbReference>
<dbReference type="AlphaFoldDB" id="A0AAV3Q5P4"/>
<proteinExistence type="predicted"/>
<dbReference type="GO" id="GO:0009751">
    <property type="term" value="P:response to salicylic acid"/>
    <property type="evidence" value="ECO:0007669"/>
    <property type="project" value="UniProtKB-ARBA"/>
</dbReference>
<organism evidence="8 9">
    <name type="scientific">Lithospermum erythrorhizon</name>
    <name type="common">Purple gromwell</name>
    <name type="synonym">Lithospermum officinale var. erythrorhizon</name>
    <dbReference type="NCBI Taxonomy" id="34254"/>
    <lineage>
        <taxon>Eukaryota</taxon>
        <taxon>Viridiplantae</taxon>
        <taxon>Streptophyta</taxon>
        <taxon>Embryophyta</taxon>
        <taxon>Tracheophyta</taxon>
        <taxon>Spermatophyta</taxon>
        <taxon>Magnoliopsida</taxon>
        <taxon>eudicotyledons</taxon>
        <taxon>Gunneridae</taxon>
        <taxon>Pentapetalae</taxon>
        <taxon>asterids</taxon>
        <taxon>lamiids</taxon>
        <taxon>Boraginales</taxon>
        <taxon>Boraginaceae</taxon>
        <taxon>Boraginoideae</taxon>
        <taxon>Lithospermeae</taxon>
        <taxon>Lithospermum</taxon>
    </lineage>
</organism>
<dbReference type="PANTHER" id="PTHR46287:SF11">
    <property type="entry name" value="BTB_POZ AND TAZ DOMAIN-CONTAINING PROTEIN 4"/>
    <property type="match status" value="1"/>
</dbReference>
<evidence type="ECO:0000256" key="2">
    <source>
        <dbReference type="ARBA" id="ARBA00022723"/>
    </source>
</evidence>
<dbReference type="PROSITE" id="PS50097">
    <property type="entry name" value="BTB"/>
    <property type="match status" value="1"/>
</dbReference>
<feature type="region of interest" description="Disordered" evidence="6">
    <location>
        <begin position="1"/>
        <end position="28"/>
    </location>
</feature>
<dbReference type="InterPro" id="IPR044513">
    <property type="entry name" value="BT1/2/3/4/5"/>
</dbReference>
<evidence type="ECO:0000256" key="6">
    <source>
        <dbReference type="SAM" id="MobiDB-lite"/>
    </source>
</evidence>
<sequence length="374" mass="42788">MDRLVDKKCPSTSEDKFPNPPPYPCFRRRDGGLKSGSSCGGSSYALEQDTWDRLFDDGYRADVVINTDHGGIIYAHANVLGMASPVLRGILQSRSRRSSRKRSISIRGVPPEAVHVFIRFLYSACYDEQKLDKYALQLLMLSHAYVVPHLKRLCEQRIEQRLITSEDTTDIFQLALLCDAPRLSLICHRFILNNFKAVSATDGWKAMKNSHPILEQTITESIIEENAMMKVRLRKASERKVYVELYEAMEALVHICREGCRTIGPKDKLPEKDQGPCHHEAACKGLEMLLRHFAGCKKRVPGGCVHCRRMWQLLELHSRLCADSDICKVPLCRDFKQKRKNLNKKLETKWRILVKKIVRSKSINGAPFFTIIMT</sequence>
<dbReference type="InterPro" id="IPR000197">
    <property type="entry name" value="Znf_TAZ"/>
</dbReference>
<dbReference type="SUPFAM" id="SSF54695">
    <property type="entry name" value="POZ domain"/>
    <property type="match status" value="1"/>
</dbReference>
<keyword evidence="2" id="KW-0479">Metal-binding</keyword>
<keyword evidence="4" id="KW-0833">Ubl conjugation pathway</keyword>
<evidence type="ECO:0000256" key="5">
    <source>
        <dbReference type="ARBA" id="ARBA00022833"/>
    </source>
</evidence>
<dbReference type="InterPro" id="IPR011333">
    <property type="entry name" value="SKP1/BTB/POZ_sf"/>
</dbReference>
<keyword evidence="5" id="KW-0862">Zinc</keyword>
<dbReference type="GO" id="GO:0005516">
    <property type="term" value="F:calmodulin binding"/>
    <property type="evidence" value="ECO:0007669"/>
    <property type="project" value="UniProtKB-ARBA"/>
</dbReference>
<dbReference type="CDD" id="cd14733">
    <property type="entry name" value="BACK"/>
    <property type="match status" value="1"/>
</dbReference>
<evidence type="ECO:0000313" key="8">
    <source>
        <dbReference type="EMBL" id="GAA0157788.1"/>
    </source>
</evidence>
<dbReference type="InterPro" id="IPR000210">
    <property type="entry name" value="BTB/POZ_dom"/>
</dbReference>
<dbReference type="Gene3D" id="1.20.1020.10">
    <property type="entry name" value="TAZ domain"/>
    <property type="match status" value="1"/>
</dbReference>
<dbReference type="GO" id="GO:0008270">
    <property type="term" value="F:zinc ion binding"/>
    <property type="evidence" value="ECO:0007669"/>
    <property type="project" value="UniProtKB-KW"/>
</dbReference>
<feature type="compositionally biased region" description="Basic and acidic residues" evidence="6">
    <location>
        <begin position="1"/>
        <end position="17"/>
    </location>
</feature>
<evidence type="ECO:0000256" key="4">
    <source>
        <dbReference type="ARBA" id="ARBA00022786"/>
    </source>
</evidence>
<keyword evidence="3" id="KW-0863">Zinc-finger</keyword>
<dbReference type="GO" id="GO:0009725">
    <property type="term" value="P:response to hormone"/>
    <property type="evidence" value="ECO:0007669"/>
    <property type="project" value="UniProtKB-ARBA"/>
</dbReference>
<dbReference type="GO" id="GO:0006355">
    <property type="term" value="P:regulation of DNA-templated transcription"/>
    <property type="evidence" value="ECO:0007669"/>
    <property type="project" value="UniProtKB-ARBA"/>
</dbReference>
<dbReference type="PANTHER" id="PTHR46287">
    <property type="entry name" value="BTB/POZ AND TAZ DOMAIN-CONTAINING PROTEIN 3-RELATED"/>
    <property type="match status" value="1"/>
</dbReference>
<dbReference type="InterPro" id="IPR035898">
    <property type="entry name" value="TAZ_dom_sf"/>
</dbReference>
<dbReference type="SMART" id="SM00225">
    <property type="entry name" value="BTB"/>
    <property type="match status" value="1"/>
</dbReference>
<comment type="caution">
    <text evidence="8">The sequence shown here is derived from an EMBL/GenBank/DDBJ whole genome shotgun (WGS) entry which is preliminary data.</text>
</comment>
<dbReference type="SMART" id="SM00551">
    <property type="entry name" value="ZnF_TAZ"/>
    <property type="match status" value="1"/>
</dbReference>
<gene>
    <name evidence="8" type="ORF">LIER_38519</name>
</gene>
<comment type="pathway">
    <text evidence="1">Protein modification; protein ubiquitination.</text>
</comment>
<protein>
    <recommendedName>
        <fullName evidence="7">BTB domain-containing protein</fullName>
    </recommendedName>
</protein>
<evidence type="ECO:0000259" key="7">
    <source>
        <dbReference type="PROSITE" id="PS50097"/>
    </source>
</evidence>
<evidence type="ECO:0000313" key="9">
    <source>
        <dbReference type="Proteomes" id="UP001454036"/>
    </source>
</evidence>
<dbReference type="Proteomes" id="UP001454036">
    <property type="component" value="Unassembled WGS sequence"/>
</dbReference>
<dbReference type="Gene3D" id="3.30.710.10">
    <property type="entry name" value="Potassium Channel Kv1.1, Chain A"/>
    <property type="match status" value="1"/>
</dbReference>
<keyword evidence="9" id="KW-1185">Reference proteome</keyword>
<dbReference type="GO" id="GO:0042542">
    <property type="term" value="P:response to hydrogen peroxide"/>
    <property type="evidence" value="ECO:0007669"/>
    <property type="project" value="UniProtKB-ARBA"/>
</dbReference>
<feature type="domain" description="BTB" evidence="7">
    <location>
        <begin position="61"/>
        <end position="130"/>
    </location>
</feature>